<name>A0A8H4VKI4_9AGAR</name>
<dbReference type="SUPFAM" id="SSF55620">
    <property type="entry name" value="Tetrahydrobiopterin biosynthesis enzymes-like"/>
    <property type="match status" value="1"/>
</dbReference>
<dbReference type="Gene3D" id="3.10.270.10">
    <property type="entry name" value="Urate Oxidase"/>
    <property type="match status" value="1"/>
</dbReference>
<accession>A0A8H4VKI4</accession>
<dbReference type="UniPathway" id="UPA00394">
    <property type="reaction ID" value="UER00650"/>
</dbReference>
<protein>
    <recommendedName>
        <fullName evidence="3">factor independent urate hydroxylase</fullName>
        <ecNumber evidence="3">1.7.3.3</ecNumber>
    </recommendedName>
    <alternativeName>
        <fullName evidence="6">Urate oxidase</fullName>
    </alternativeName>
</protein>
<dbReference type="InterPro" id="IPR002042">
    <property type="entry name" value="Uricase"/>
</dbReference>
<dbReference type="AlphaFoldDB" id="A0A8H4VKI4"/>
<comment type="pathway">
    <text evidence="1">Purine metabolism; urate degradation; (S)-allantoin from urate: step 1/3.</text>
</comment>
<evidence type="ECO:0000256" key="4">
    <source>
        <dbReference type="ARBA" id="ARBA00022631"/>
    </source>
</evidence>
<keyword evidence="5" id="KW-0560">Oxidoreductase</keyword>
<comment type="similarity">
    <text evidence="2">Belongs to the uricase family.</text>
</comment>
<dbReference type="EMBL" id="JAACJL010000045">
    <property type="protein sequence ID" value="KAF4614201.1"/>
    <property type="molecule type" value="Genomic_DNA"/>
</dbReference>
<organism evidence="8 9">
    <name type="scientific">Agrocybe pediades</name>
    <dbReference type="NCBI Taxonomy" id="84607"/>
    <lineage>
        <taxon>Eukaryota</taxon>
        <taxon>Fungi</taxon>
        <taxon>Dikarya</taxon>
        <taxon>Basidiomycota</taxon>
        <taxon>Agaricomycotina</taxon>
        <taxon>Agaricomycetes</taxon>
        <taxon>Agaricomycetidae</taxon>
        <taxon>Agaricales</taxon>
        <taxon>Agaricineae</taxon>
        <taxon>Strophariaceae</taxon>
        <taxon>Agrocybe</taxon>
    </lineage>
</organism>
<keyword evidence="9" id="KW-1185">Reference proteome</keyword>
<dbReference type="GO" id="GO:0005777">
    <property type="term" value="C:peroxisome"/>
    <property type="evidence" value="ECO:0007669"/>
    <property type="project" value="TreeGrafter"/>
</dbReference>
<evidence type="ECO:0000313" key="8">
    <source>
        <dbReference type="EMBL" id="KAF4614201.1"/>
    </source>
</evidence>
<reference evidence="8 9" key="1">
    <citation type="submission" date="2019-12" db="EMBL/GenBank/DDBJ databases">
        <authorList>
            <person name="Floudas D."/>
            <person name="Bentzer J."/>
            <person name="Ahren D."/>
            <person name="Johansson T."/>
            <person name="Persson P."/>
            <person name="Tunlid A."/>
        </authorList>
    </citation>
    <scope>NUCLEOTIDE SEQUENCE [LARGE SCALE GENOMIC DNA]</scope>
    <source>
        <strain evidence="8 9">CBS 102.39</strain>
    </source>
</reference>
<dbReference type="Pfam" id="PF01014">
    <property type="entry name" value="Uricase"/>
    <property type="match status" value="1"/>
</dbReference>
<evidence type="ECO:0000256" key="7">
    <source>
        <dbReference type="SAM" id="MobiDB-lite"/>
    </source>
</evidence>
<dbReference type="GO" id="GO:0006145">
    <property type="term" value="P:purine nucleobase catabolic process"/>
    <property type="evidence" value="ECO:0007669"/>
    <property type="project" value="TreeGrafter"/>
</dbReference>
<evidence type="ECO:0000256" key="2">
    <source>
        <dbReference type="ARBA" id="ARBA00009760"/>
    </source>
</evidence>
<keyword evidence="4" id="KW-0659">Purine metabolism</keyword>
<dbReference type="Proteomes" id="UP000521872">
    <property type="component" value="Unassembled WGS sequence"/>
</dbReference>
<proteinExistence type="inferred from homology"/>
<dbReference type="GO" id="GO:0004846">
    <property type="term" value="F:urate oxidase activity"/>
    <property type="evidence" value="ECO:0007669"/>
    <property type="project" value="UniProtKB-EC"/>
</dbReference>
<comment type="caution">
    <text evidence="8">The sequence shown here is derived from an EMBL/GenBank/DDBJ whole genome shotgun (WGS) entry which is preliminary data.</text>
</comment>
<evidence type="ECO:0000256" key="5">
    <source>
        <dbReference type="ARBA" id="ARBA00023002"/>
    </source>
</evidence>
<evidence type="ECO:0000313" key="9">
    <source>
        <dbReference type="Proteomes" id="UP000521872"/>
    </source>
</evidence>
<dbReference type="PANTHER" id="PTHR42874">
    <property type="entry name" value="URICASE"/>
    <property type="match status" value="1"/>
</dbReference>
<evidence type="ECO:0000256" key="1">
    <source>
        <dbReference type="ARBA" id="ARBA00004831"/>
    </source>
</evidence>
<dbReference type="GO" id="GO:0019628">
    <property type="term" value="P:urate catabolic process"/>
    <property type="evidence" value="ECO:0007669"/>
    <property type="project" value="UniProtKB-UniPathway"/>
</dbReference>
<sequence>MARGKTSLLRGQPGQAQDPAHSQLVPAGIIDLLVLKYAGSAFENFYRDEYTTLVEVNDKSSSPLSTYTMSSPLFPHERPTDEKKVEFMVPLQKRVRRARRQCMPARARKAALETFAVDESASVQATLYNMVQHVFAENASVRSVSYALPNKHYIPVDMRYLNVDNLTLPWLRGSNMCHFYNANRLFHFISPSAHGQEPTLQWYRSHQRNHQEFKHRERLLPQVVSTVARLLPRLLYKFNTKME</sequence>
<evidence type="ECO:0000256" key="3">
    <source>
        <dbReference type="ARBA" id="ARBA00012598"/>
    </source>
</evidence>
<feature type="region of interest" description="Disordered" evidence="7">
    <location>
        <begin position="1"/>
        <end position="20"/>
    </location>
</feature>
<dbReference type="PANTHER" id="PTHR42874:SF1">
    <property type="entry name" value="URICASE"/>
    <property type="match status" value="1"/>
</dbReference>
<dbReference type="EC" id="1.7.3.3" evidence="3"/>
<evidence type="ECO:0000256" key="6">
    <source>
        <dbReference type="ARBA" id="ARBA00031317"/>
    </source>
</evidence>
<gene>
    <name evidence="8" type="ORF">D9613_008210</name>
</gene>